<name>A0A068YDJ7_ECHMU</name>
<reference evidence="2" key="2">
    <citation type="submission" date="2015-11" db="EMBL/GenBank/DDBJ databases">
        <authorList>
            <person name="Zhang Y."/>
            <person name="Guo Z."/>
        </authorList>
    </citation>
    <scope>NUCLEOTIDE SEQUENCE</scope>
</reference>
<reference evidence="2" key="1">
    <citation type="journal article" date="2013" name="Nature">
        <title>The genomes of four tapeworm species reveal adaptations to parasitism.</title>
        <authorList>
            <person name="Tsai I.J."/>
            <person name="Zarowiecki M."/>
            <person name="Holroyd N."/>
            <person name="Garciarrubio A."/>
            <person name="Sanchez-Flores A."/>
            <person name="Brooks K.L."/>
            <person name="Tracey A."/>
            <person name="Bobes R.J."/>
            <person name="Fragoso G."/>
            <person name="Sciutto E."/>
            <person name="Aslett M."/>
            <person name="Beasley H."/>
            <person name="Bennett H.M."/>
            <person name="Cai J."/>
            <person name="Camicia F."/>
            <person name="Clark R."/>
            <person name="Cucher M."/>
            <person name="De Silva N."/>
            <person name="Day T.A."/>
            <person name="Deplazes P."/>
            <person name="Estrada K."/>
            <person name="Fernandez C."/>
            <person name="Holland P.W."/>
            <person name="Hou J."/>
            <person name="Hu S."/>
            <person name="Huckvale T."/>
            <person name="Hung S.S."/>
            <person name="Kamenetzky L."/>
            <person name="Keane J.A."/>
            <person name="Kiss F."/>
            <person name="Koziol U."/>
            <person name="Lambert O."/>
            <person name="Liu K."/>
            <person name="Luo X."/>
            <person name="Luo Y."/>
            <person name="Macchiaroli N."/>
            <person name="Nichol S."/>
            <person name="Paps J."/>
            <person name="Parkinson J."/>
            <person name="Pouchkina-Stantcheva N."/>
            <person name="Riddiford N."/>
            <person name="Rosenzvit M."/>
            <person name="Salinas G."/>
            <person name="Wasmuth J.D."/>
            <person name="Zamanian M."/>
            <person name="Zheng Y."/>
            <person name="Cai X."/>
            <person name="Soberon X."/>
            <person name="Olson P.D."/>
            <person name="Laclette J.P."/>
            <person name="Brehm K."/>
            <person name="Berriman M."/>
            <person name="Garciarrubio A."/>
            <person name="Bobes R.J."/>
            <person name="Fragoso G."/>
            <person name="Sanchez-Flores A."/>
            <person name="Estrada K."/>
            <person name="Cevallos M.A."/>
            <person name="Morett E."/>
            <person name="Gonzalez V."/>
            <person name="Portillo T."/>
            <person name="Ochoa-Leyva A."/>
            <person name="Jose M.V."/>
            <person name="Sciutto E."/>
            <person name="Landa A."/>
            <person name="Jimenez L."/>
            <person name="Valdes V."/>
            <person name="Carrero J.C."/>
            <person name="Larralde C."/>
            <person name="Morales-Montor J."/>
            <person name="Limon-Lason J."/>
            <person name="Soberon X."/>
            <person name="Laclette J.P."/>
        </authorList>
    </citation>
    <scope>NUCLEOTIDE SEQUENCE [LARGE SCALE GENOMIC DNA]</scope>
</reference>
<evidence type="ECO:0000313" key="2">
    <source>
        <dbReference type="EMBL" id="CDS42631.1"/>
    </source>
</evidence>
<dbReference type="Proteomes" id="UP000017246">
    <property type="component" value="Unassembled WGS sequence"/>
</dbReference>
<feature type="transmembrane region" description="Helical" evidence="1">
    <location>
        <begin position="84"/>
        <end position="101"/>
    </location>
</feature>
<keyword evidence="1" id="KW-0472">Membrane</keyword>
<gene>
    <name evidence="2" type="ORF">EmuJ_001034700</name>
</gene>
<protein>
    <submittedName>
        <fullName evidence="2">Expressed protein</fullName>
    </submittedName>
</protein>
<keyword evidence="1" id="KW-1133">Transmembrane helix</keyword>
<accession>A0A068YDJ7</accession>
<organism evidence="2 3">
    <name type="scientific">Echinococcus multilocularis</name>
    <name type="common">Fox tapeworm</name>
    <dbReference type="NCBI Taxonomy" id="6211"/>
    <lineage>
        <taxon>Eukaryota</taxon>
        <taxon>Metazoa</taxon>
        <taxon>Spiralia</taxon>
        <taxon>Lophotrochozoa</taxon>
        <taxon>Platyhelminthes</taxon>
        <taxon>Cestoda</taxon>
        <taxon>Eucestoda</taxon>
        <taxon>Cyclophyllidea</taxon>
        <taxon>Taeniidae</taxon>
        <taxon>Echinococcus</taxon>
    </lineage>
</organism>
<feature type="transmembrane region" description="Helical" evidence="1">
    <location>
        <begin position="52"/>
        <end position="72"/>
    </location>
</feature>
<evidence type="ECO:0000313" key="3">
    <source>
        <dbReference type="Proteomes" id="UP000017246"/>
    </source>
</evidence>
<dbReference type="AlphaFoldDB" id="A0A068YDJ7"/>
<proteinExistence type="predicted"/>
<keyword evidence="1" id="KW-0812">Transmembrane</keyword>
<sequence length="104" mass="11310">MDALKRLIYDSVPAWSSGVNFLAGGQLPLVFNQPCGQSACSLPLFSVIINGVYGFIFFFNVGLVSAVACEYWHSNPYLVTSSNLLVGTSFIELVSCLYTYVPTV</sequence>
<keyword evidence="3" id="KW-1185">Reference proteome</keyword>
<evidence type="ECO:0000256" key="1">
    <source>
        <dbReference type="SAM" id="Phobius"/>
    </source>
</evidence>
<dbReference type="EMBL" id="LN902842">
    <property type="protein sequence ID" value="CDS42631.1"/>
    <property type="molecule type" value="Genomic_DNA"/>
</dbReference>
<dbReference type="OrthoDB" id="10062876at2759"/>